<keyword evidence="10" id="KW-1185">Reference proteome</keyword>
<dbReference type="EC" id="1.2.1.41" evidence="7"/>
<dbReference type="InterPro" id="IPR016162">
    <property type="entry name" value="Ald_DH_N"/>
</dbReference>
<evidence type="ECO:0000259" key="8">
    <source>
        <dbReference type="Pfam" id="PF00171"/>
    </source>
</evidence>
<evidence type="ECO:0000313" key="10">
    <source>
        <dbReference type="Proteomes" id="UP000030341"/>
    </source>
</evidence>
<dbReference type="NCBIfam" id="TIGR00407">
    <property type="entry name" value="proA"/>
    <property type="match status" value="1"/>
</dbReference>
<dbReference type="UniPathway" id="UPA00098">
    <property type="reaction ID" value="UER00360"/>
</dbReference>
<dbReference type="InterPro" id="IPR016163">
    <property type="entry name" value="Ald_DH_C"/>
</dbReference>
<dbReference type="Proteomes" id="UP000030341">
    <property type="component" value="Chromosome 1"/>
</dbReference>
<dbReference type="EMBL" id="CP009888">
    <property type="protein sequence ID" value="AIY64737.1"/>
    <property type="molecule type" value="Genomic_DNA"/>
</dbReference>
<dbReference type="STRING" id="1348114.OM33_05940"/>
<evidence type="ECO:0000256" key="7">
    <source>
        <dbReference type="HAMAP-Rule" id="MF_00412"/>
    </source>
</evidence>
<sequence length="411" mass="44451">MITQLAQQAKLASFDLAVATTAQKNTALENIRSIILENAEQIEQVNQRDINAGKENGLTEALLDRLLLNKERILGIANDIQSLIAMDDPVGGEYDGRALENGLRLKKQIVPLGVVGVIYEARPNVTLDIACLCLKTGNASILRGGKETLNTNTYLVELIGKALIDAGINKDAVQLITNPDRALVLELLKQDKYIDMIIPRGGDTLQKVCVENSTIPVITGGIGICHLYVDASADLQKALDVIENAKVQRPSVCNALDTVLMDESIAKQLVPLLAKRLEQVTLKGCERAAALSERVSQIADGEYSKEWLSLTLGIKVVDDINQAIMHIREHSSGHSDGILSESLSNTNKFVAAVNSAAVYVNASTRFTDGSQFGLGAEVAVSTQKLHARGPMGLEALTTYKWVGEGDYLIRQ</sequence>
<comment type="pathway">
    <text evidence="1 7">Amino-acid biosynthesis; L-proline biosynthesis; L-glutamate 5-semialdehyde from L-glutamate: step 2/2.</text>
</comment>
<comment type="function">
    <text evidence="7">Catalyzes the NADPH-dependent reduction of L-glutamate 5-phosphate into L-glutamate 5-semialdehyde and phosphate. The product spontaneously undergoes cyclization to form 1-pyrroline-5-carboxylate.</text>
</comment>
<comment type="catalytic activity">
    <reaction evidence="6 7">
        <text>L-glutamate 5-semialdehyde + phosphate + NADP(+) = L-glutamyl 5-phosphate + NADPH + H(+)</text>
        <dbReference type="Rhea" id="RHEA:19541"/>
        <dbReference type="ChEBI" id="CHEBI:15378"/>
        <dbReference type="ChEBI" id="CHEBI:43474"/>
        <dbReference type="ChEBI" id="CHEBI:57783"/>
        <dbReference type="ChEBI" id="CHEBI:58066"/>
        <dbReference type="ChEBI" id="CHEBI:58274"/>
        <dbReference type="ChEBI" id="CHEBI:58349"/>
        <dbReference type="EC" id="1.2.1.41"/>
    </reaction>
</comment>
<gene>
    <name evidence="7" type="primary">proA</name>
    <name evidence="9" type="ORF">OM33_05940</name>
</gene>
<protein>
    <recommendedName>
        <fullName evidence="7">Gamma-glutamyl phosphate reductase</fullName>
        <shortName evidence="7">GPR</shortName>
        <ecNumber evidence="7">1.2.1.41</ecNumber>
    </recommendedName>
    <alternativeName>
        <fullName evidence="7">Glutamate-5-semialdehyde dehydrogenase</fullName>
    </alternativeName>
    <alternativeName>
        <fullName evidence="7">Glutamyl-gamma-semialdehyde dehydrogenase</fullName>
        <shortName evidence="7">GSA dehydrogenase</shortName>
    </alternativeName>
</protein>
<dbReference type="CDD" id="cd07079">
    <property type="entry name" value="ALDH_F18-19_ProA-GPR"/>
    <property type="match status" value="1"/>
</dbReference>
<dbReference type="GO" id="GO:0055129">
    <property type="term" value="P:L-proline biosynthetic process"/>
    <property type="evidence" value="ECO:0007669"/>
    <property type="project" value="UniProtKB-UniRule"/>
</dbReference>
<dbReference type="NCBIfam" id="NF001221">
    <property type="entry name" value="PRK00197.1"/>
    <property type="match status" value="1"/>
</dbReference>
<dbReference type="InterPro" id="IPR020593">
    <property type="entry name" value="G-glutamylP_reductase_CS"/>
</dbReference>
<dbReference type="PROSITE" id="PS01223">
    <property type="entry name" value="PROA"/>
    <property type="match status" value="1"/>
</dbReference>
<dbReference type="FunFam" id="3.40.309.10:FF:000006">
    <property type="entry name" value="Gamma-glutamyl phosphate reductase"/>
    <property type="match status" value="1"/>
</dbReference>
<dbReference type="KEGG" id="pseo:OM33_05940"/>
<dbReference type="GO" id="GO:0005737">
    <property type="term" value="C:cytoplasm"/>
    <property type="evidence" value="ECO:0007669"/>
    <property type="project" value="UniProtKB-SubCell"/>
</dbReference>
<comment type="similarity">
    <text evidence="7">Belongs to the gamma-glutamyl phosphate reductase family.</text>
</comment>
<keyword evidence="4 7" id="KW-0521">NADP</keyword>
<accession>A0A0A7EFG8</accession>
<reference evidence="9 10" key="1">
    <citation type="submission" date="2014-11" db="EMBL/GenBank/DDBJ databases">
        <title>Complete Genome Sequence of Pseudoalteromonas sp. Strain OCN003 Isolated from Kaneohe Bay, Oahu, Hawaii.</title>
        <authorList>
            <person name="Beurmann S."/>
            <person name="Videau P."/>
            <person name="Ushijima B."/>
            <person name="Smith A.M."/>
            <person name="Aeby G.S."/>
            <person name="Callahan S.M."/>
            <person name="Belcaid M."/>
        </authorList>
    </citation>
    <scope>NUCLEOTIDE SEQUENCE [LARGE SCALE GENOMIC DNA]</scope>
    <source>
        <strain evidence="9 10">OCN003</strain>
    </source>
</reference>
<proteinExistence type="inferred from homology"/>
<evidence type="ECO:0000256" key="6">
    <source>
        <dbReference type="ARBA" id="ARBA00049024"/>
    </source>
</evidence>
<feature type="domain" description="Aldehyde dehydrogenase" evidence="8">
    <location>
        <begin position="5"/>
        <end position="282"/>
    </location>
</feature>
<dbReference type="InterPro" id="IPR016161">
    <property type="entry name" value="Ald_DH/histidinol_DH"/>
</dbReference>
<evidence type="ECO:0000313" key="9">
    <source>
        <dbReference type="EMBL" id="AIY64737.1"/>
    </source>
</evidence>
<dbReference type="InterPro" id="IPR000965">
    <property type="entry name" value="GPR_dom"/>
</dbReference>
<evidence type="ECO:0000256" key="2">
    <source>
        <dbReference type="ARBA" id="ARBA00022605"/>
    </source>
</evidence>
<dbReference type="Gene3D" id="3.40.309.10">
    <property type="entry name" value="Aldehyde Dehydrogenase, Chain A, domain 2"/>
    <property type="match status" value="1"/>
</dbReference>
<dbReference type="HOGENOM" id="CLU_030231_0_0_6"/>
<evidence type="ECO:0000256" key="4">
    <source>
        <dbReference type="ARBA" id="ARBA00022857"/>
    </source>
</evidence>
<dbReference type="Gene3D" id="3.40.605.10">
    <property type="entry name" value="Aldehyde Dehydrogenase, Chain A, domain 1"/>
    <property type="match status" value="1"/>
</dbReference>
<dbReference type="GO" id="GO:0004350">
    <property type="term" value="F:glutamate-5-semialdehyde dehydrogenase activity"/>
    <property type="evidence" value="ECO:0007669"/>
    <property type="project" value="UniProtKB-UniRule"/>
</dbReference>
<dbReference type="eggNOG" id="COG0014">
    <property type="taxonomic scope" value="Bacteria"/>
</dbReference>
<evidence type="ECO:0000256" key="3">
    <source>
        <dbReference type="ARBA" id="ARBA00022650"/>
    </source>
</evidence>
<dbReference type="Pfam" id="PF00171">
    <property type="entry name" value="Aldedh"/>
    <property type="match status" value="1"/>
</dbReference>
<keyword evidence="2 7" id="KW-0028">Amino-acid biosynthesis</keyword>
<dbReference type="SUPFAM" id="SSF53720">
    <property type="entry name" value="ALDH-like"/>
    <property type="match status" value="1"/>
</dbReference>
<dbReference type="GO" id="GO:0050661">
    <property type="term" value="F:NADP binding"/>
    <property type="evidence" value="ECO:0007669"/>
    <property type="project" value="InterPro"/>
</dbReference>
<name>A0A0A7EFG8_9GAMM</name>
<keyword evidence="7" id="KW-0963">Cytoplasm</keyword>
<evidence type="ECO:0000256" key="5">
    <source>
        <dbReference type="ARBA" id="ARBA00023002"/>
    </source>
</evidence>
<organism evidence="9 10">
    <name type="scientific">Pseudoalteromonas piratica</name>
    <dbReference type="NCBI Taxonomy" id="1348114"/>
    <lineage>
        <taxon>Bacteria</taxon>
        <taxon>Pseudomonadati</taxon>
        <taxon>Pseudomonadota</taxon>
        <taxon>Gammaproteobacteria</taxon>
        <taxon>Alteromonadales</taxon>
        <taxon>Pseudoalteromonadaceae</taxon>
        <taxon>Pseudoalteromonas</taxon>
    </lineage>
</organism>
<evidence type="ECO:0000256" key="1">
    <source>
        <dbReference type="ARBA" id="ARBA00004985"/>
    </source>
</evidence>
<dbReference type="InterPro" id="IPR012134">
    <property type="entry name" value="Glu-5-SA_DH"/>
</dbReference>
<dbReference type="PIRSF" id="PIRSF000151">
    <property type="entry name" value="GPR"/>
    <property type="match status" value="1"/>
</dbReference>
<dbReference type="PANTHER" id="PTHR11063">
    <property type="entry name" value="GLUTAMATE SEMIALDEHYDE DEHYDROGENASE"/>
    <property type="match status" value="1"/>
</dbReference>
<dbReference type="InterPro" id="IPR015590">
    <property type="entry name" value="Aldehyde_DH_dom"/>
</dbReference>
<comment type="subcellular location">
    <subcellularLocation>
        <location evidence="7">Cytoplasm</location>
    </subcellularLocation>
</comment>
<keyword evidence="3 7" id="KW-0641">Proline biosynthesis</keyword>
<dbReference type="RefSeq" id="WP_038639951.1">
    <property type="nucleotide sequence ID" value="NZ_CP009888.1"/>
</dbReference>
<dbReference type="HAMAP" id="MF_00412">
    <property type="entry name" value="ProA"/>
    <property type="match status" value="1"/>
</dbReference>
<keyword evidence="5 7" id="KW-0560">Oxidoreductase</keyword>
<dbReference type="PANTHER" id="PTHR11063:SF8">
    <property type="entry name" value="DELTA-1-PYRROLINE-5-CARBOXYLATE SYNTHASE"/>
    <property type="match status" value="1"/>
</dbReference>
<dbReference type="AlphaFoldDB" id="A0A0A7EFG8"/>